<reference evidence="1" key="1">
    <citation type="submission" date="2022-05" db="EMBL/GenBank/DDBJ databases">
        <title>Chromosome-level genome of Chaenocephalus aceratus.</title>
        <authorList>
            <person name="Park H."/>
        </authorList>
    </citation>
    <scope>NUCLEOTIDE SEQUENCE</scope>
    <source>
        <strain evidence="1">KU_202001</strain>
    </source>
</reference>
<gene>
    <name evidence="1" type="ORF">KUCAC02_014332</name>
</gene>
<name>A0ACB9WEY7_CHAAC</name>
<keyword evidence="2" id="KW-1185">Reference proteome</keyword>
<dbReference type="EMBL" id="CM043800">
    <property type="protein sequence ID" value="KAI4811423.1"/>
    <property type="molecule type" value="Genomic_DNA"/>
</dbReference>
<protein>
    <submittedName>
        <fullName evidence="1">Uncharacterized protein</fullName>
    </submittedName>
</protein>
<comment type="caution">
    <text evidence="1">The sequence shown here is derived from an EMBL/GenBank/DDBJ whole genome shotgun (WGS) entry which is preliminary data.</text>
</comment>
<accession>A0ACB9WEY7</accession>
<proteinExistence type="predicted"/>
<sequence length="109" mass="11958">MPLEYFLFGLITFLLTGVECEVFVEAGSQAVLPCKGSPSSSVIPEIIWTKANKGTVWRKDRSGLQYWGSSWTSKGSRRIQCPHSRFERNDFSLQINSVGGRTGGSTPAG</sequence>
<dbReference type="Proteomes" id="UP001057452">
    <property type="component" value="Chromosome 16"/>
</dbReference>
<organism evidence="1 2">
    <name type="scientific">Chaenocephalus aceratus</name>
    <name type="common">Blackfin icefish</name>
    <name type="synonym">Chaenichthys aceratus</name>
    <dbReference type="NCBI Taxonomy" id="36190"/>
    <lineage>
        <taxon>Eukaryota</taxon>
        <taxon>Metazoa</taxon>
        <taxon>Chordata</taxon>
        <taxon>Craniata</taxon>
        <taxon>Vertebrata</taxon>
        <taxon>Euteleostomi</taxon>
        <taxon>Actinopterygii</taxon>
        <taxon>Neopterygii</taxon>
        <taxon>Teleostei</taxon>
        <taxon>Neoteleostei</taxon>
        <taxon>Acanthomorphata</taxon>
        <taxon>Eupercaria</taxon>
        <taxon>Perciformes</taxon>
        <taxon>Notothenioidei</taxon>
        <taxon>Channichthyidae</taxon>
        <taxon>Chaenocephalus</taxon>
    </lineage>
</organism>
<evidence type="ECO:0000313" key="1">
    <source>
        <dbReference type="EMBL" id="KAI4811423.1"/>
    </source>
</evidence>
<evidence type="ECO:0000313" key="2">
    <source>
        <dbReference type="Proteomes" id="UP001057452"/>
    </source>
</evidence>